<dbReference type="STRING" id="1237149.C900_05157"/>
<evidence type="ECO:0000313" key="2">
    <source>
        <dbReference type="Proteomes" id="UP000011135"/>
    </source>
</evidence>
<dbReference type="InterPro" id="IPR016181">
    <property type="entry name" value="Acyl_CoA_acyltransferase"/>
</dbReference>
<dbReference type="AlphaFoldDB" id="L8JK94"/>
<organism evidence="1 2">
    <name type="scientific">Fulvivirga imtechensis AK7</name>
    <dbReference type="NCBI Taxonomy" id="1237149"/>
    <lineage>
        <taxon>Bacteria</taxon>
        <taxon>Pseudomonadati</taxon>
        <taxon>Bacteroidota</taxon>
        <taxon>Cytophagia</taxon>
        <taxon>Cytophagales</taxon>
        <taxon>Fulvivirgaceae</taxon>
        <taxon>Fulvivirga</taxon>
    </lineage>
</organism>
<dbReference type="Proteomes" id="UP000011135">
    <property type="component" value="Unassembled WGS sequence"/>
</dbReference>
<gene>
    <name evidence="1" type="ORF">C900_05157</name>
</gene>
<sequence length="41" mass="4791">MAVVVDPISENAVKFYEKYGFEQLPDSEKMFLPMNVIRQLI</sequence>
<evidence type="ECO:0000313" key="1">
    <source>
        <dbReference type="EMBL" id="ELR69316.1"/>
    </source>
</evidence>
<evidence type="ECO:0008006" key="3">
    <source>
        <dbReference type="Google" id="ProtNLM"/>
    </source>
</evidence>
<protein>
    <recommendedName>
        <fullName evidence="3">Acetyltransferase</fullName>
    </recommendedName>
</protein>
<reference evidence="1 2" key="1">
    <citation type="submission" date="2012-12" db="EMBL/GenBank/DDBJ databases">
        <title>Genome assembly of Fulvivirga imtechensis AK7.</title>
        <authorList>
            <person name="Nupur N."/>
            <person name="Khatri I."/>
            <person name="Kumar R."/>
            <person name="Subramanian S."/>
            <person name="Pinnaka A."/>
        </authorList>
    </citation>
    <scope>NUCLEOTIDE SEQUENCE [LARGE SCALE GENOMIC DNA]</scope>
    <source>
        <strain evidence="1 2">AK7</strain>
    </source>
</reference>
<dbReference type="Gene3D" id="3.40.630.30">
    <property type="match status" value="1"/>
</dbReference>
<keyword evidence="2" id="KW-1185">Reference proteome</keyword>
<dbReference type="EMBL" id="AMZN01000076">
    <property type="protein sequence ID" value="ELR69316.1"/>
    <property type="molecule type" value="Genomic_DNA"/>
</dbReference>
<dbReference type="SUPFAM" id="SSF55729">
    <property type="entry name" value="Acyl-CoA N-acyltransferases (Nat)"/>
    <property type="match status" value="1"/>
</dbReference>
<name>L8JK94_9BACT</name>
<proteinExistence type="predicted"/>
<accession>L8JK94</accession>
<comment type="caution">
    <text evidence="1">The sequence shown here is derived from an EMBL/GenBank/DDBJ whole genome shotgun (WGS) entry which is preliminary data.</text>
</comment>